<dbReference type="InterPro" id="IPR016166">
    <property type="entry name" value="FAD-bd_PCMH"/>
</dbReference>
<comment type="similarity">
    <text evidence="1">Belongs to the FAD-binding oxidoreductase/transferase type 4 family.</text>
</comment>
<comment type="caution">
    <text evidence="5">The sequence shown here is derived from an EMBL/GenBank/DDBJ whole genome shotgun (WGS) entry which is preliminary data.</text>
</comment>
<dbReference type="SUPFAM" id="SSF55103">
    <property type="entry name" value="FAD-linked oxidases, C-terminal domain"/>
    <property type="match status" value="1"/>
</dbReference>
<dbReference type="PANTHER" id="PTHR46568">
    <property type="entry name" value="ALKYLDIHYDROXYACETONEPHOSPHATE SYNTHASE, PEROXISOMAL"/>
    <property type="match status" value="1"/>
</dbReference>
<dbReference type="PANTHER" id="PTHR46568:SF1">
    <property type="entry name" value="ALKYLDIHYDROXYACETONEPHOSPHATE SYNTHASE, PEROXISOMAL"/>
    <property type="match status" value="1"/>
</dbReference>
<evidence type="ECO:0000259" key="4">
    <source>
        <dbReference type="PROSITE" id="PS51387"/>
    </source>
</evidence>
<dbReference type="RefSeq" id="WP_347612653.1">
    <property type="nucleotide sequence ID" value="NZ_JBDPZC010000013.1"/>
</dbReference>
<dbReference type="InterPro" id="IPR025650">
    <property type="entry name" value="Alkyl-DHAP_Synthase"/>
</dbReference>
<dbReference type="InterPro" id="IPR036318">
    <property type="entry name" value="FAD-bd_PCMH-like_sf"/>
</dbReference>
<feature type="domain" description="FAD-binding PCMH-type" evidence="4">
    <location>
        <begin position="90"/>
        <end position="270"/>
    </location>
</feature>
<dbReference type="InterPro" id="IPR006094">
    <property type="entry name" value="Oxid_FAD_bind_N"/>
</dbReference>
<evidence type="ECO:0000313" key="5">
    <source>
        <dbReference type="EMBL" id="MEO3715293.1"/>
    </source>
</evidence>
<dbReference type="Pfam" id="PF02913">
    <property type="entry name" value="FAD-oxidase_C"/>
    <property type="match status" value="1"/>
</dbReference>
<evidence type="ECO:0000313" key="6">
    <source>
        <dbReference type="Proteomes" id="UP001462640"/>
    </source>
</evidence>
<evidence type="ECO:0000256" key="1">
    <source>
        <dbReference type="ARBA" id="ARBA00008000"/>
    </source>
</evidence>
<dbReference type="EMBL" id="JBDPZC010000013">
    <property type="protein sequence ID" value="MEO3715293.1"/>
    <property type="molecule type" value="Genomic_DNA"/>
</dbReference>
<dbReference type="Proteomes" id="UP001462640">
    <property type="component" value="Unassembled WGS sequence"/>
</dbReference>
<sequence length="543" mass="58243">MRRWNGWGEESIHATIDEGARGFLEEALGSGTLPQDASLAAALARLPASRLSAAQLHGAPVPLSIEAEDRLRASFGQSLGDWLRLRFGQIGPVCDAVASPDAVEQVRPLLDWARQQGLVVIPVGGATSVVGHLTPPAGERPVLMLSMQRLRRLLSLDASSQLARFEAGVLGPDLEAQLRAEGWMLGHYPQSFEYASLGGWIATRSSGQQSARYGRIEALFAGGRVELPTSTLDIPTLPATAAGPDLREWVLGSEGRLGVITEASVRISRVPEREDFVAWFLPSWERGQAAVQALAQARLGLSMMRLANATETLTTLKLAGHAGAIAWLERYLALRGCAEGKVLLMLGFTGGAAQVRAMQALAKPLLRAQGGVSTGTLLGRKWAAKRFRGVYLRNALWEAGYAVDTMETACDWPRVTPMMQAMEHAGRSALAGHGERCHAYTHLSHVYPQGSSVYSTFVFRIGPDFDGAWARWQSLKAAVSEAIVREGGTISHQHGVGKDHAPYLGAEKGATGLRLIDGLIREADPGGLLDSGNLRPSTARAQP</sequence>
<dbReference type="InterPro" id="IPR016164">
    <property type="entry name" value="FAD-linked_Oxase-like_C"/>
</dbReference>
<proteinExistence type="inferred from homology"/>
<organism evidence="5 6">
    <name type="scientific">Roseateles flavus</name>
    <dbReference type="NCBI Taxonomy" id="3149041"/>
    <lineage>
        <taxon>Bacteria</taxon>
        <taxon>Pseudomonadati</taxon>
        <taxon>Pseudomonadota</taxon>
        <taxon>Betaproteobacteria</taxon>
        <taxon>Burkholderiales</taxon>
        <taxon>Sphaerotilaceae</taxon>
        <taxon>Roseateles</taxon>
    </lineage>
</organism>
<gene>
    <name evidence="5" type="ORF">ABDJ40_21195</name>
</gene>
<keyword evidence="2" id="KW-0285">Flavoprotein</keyword>
<name>A0ABV0GJK7_9BURK</name>
<dbReference type="Gene3D" id="3.30.70.3450">
    <property type="match status" value="1"/>
</dbReference>
<protein>
    <submittedName>
        <fullName evidence="5">FAD-binding oxidoreductase</fullName>
    </submittedName>
</protein>
<dbReference type="Pfam" id="PF01565">
    <property type="entry name" value="FAD_binding_4"/>
    <property type="match status" value="1"/>
</dbReference>
<reference evidence="5 6" key="1">
    <citation type="submission" date="2024-05" db="EMBL/GenBank/DDBJ databases">
        <title>Roseateles sp. 2.12 16S ribosomal RNA gene Genome sequencing and assembly.</title>
        <authorList>
            <person name="Woo H."/>
        </authorList>
    </citation>
    <scope>NUCLEOTIDE SEQUENCE [LARGE SCALE GENOMIC DNA]</scope>
    <source>
        <strain evidence="5 6">2.12</strain>
    </source>
</reference>
<dbReference type="SUPFAM" id="SSF56176">
    <property type="entry name" value="FAD-binding/transporter-associated domain-like"/>
    <property type="match status" value="1"/>
</dbReference>
<dbReference type="Gene3D" id="3.30.300.330">
    <property type="match status" value="1"/>
</dbReference>
<keyword evidence="3" id="KW-0274">FAD</keyword>
<keyword evidence="6" id="KW-1185">Reference proteome</keyword>
<dbReference type="PROSITE" id="PS51387">
    <property type="entry name" value="FAD_PCMH"/>
    <property type="match status" value="1"/>
</dbReference>
<evidence type="ECO:0000256" key="3">
    <source>
        <dbReference type="ARBA" id="ARBA00022827"/>
    </source>
</evidence>
<dbReference type="InterPro" id="IPR016169">
    <property type="entry name" value="FAD-bd_PCMH_sub2"/>
</dbReference>
<dbReference type="InterPro" id="IPR004113">
    <property type="entry name" value="FAD-bd_oxidored_4_C"/>
</dbReference>
<evidence type="ECO:0000256" key="2">
    <source>
        <dbReference type="ARBA" id="ARBA00022630"/>
    </source>
</evidence>
<dbReference type="Gene3D" id="3.30.465.10">
    <property type="match status" value="1"/>
</dbReference>
<accession>A0ABV0GJK7</accession>